<proteinExistence type="predicted"/>
<dbReference type="InterPro" id="IPR047324">
    <property type="entry name" value="LbH_gamma_CA-like"/>
</dbReference>
<accession>I4B8M6</accession>
<dbReference type="SUPFAM" id="SSF51161">
    <property type="entry name" value="Trimeric LpxA-like enzymes"/>
    <property type="match status" value="1"/>
</dbReference>
<dbReference type="Pfam" id="PF00132">
    <property type="entry name" value="Hexapep"/>
    <property type="match status" value="1"/>
</dbReference>
<dbReference type="OrthoDB" id="9803036at2"/>
<reference evidence="1 2" key="1">
    <citation type="submission" date="2012-06" db="EMBL/GenBank/DDBJ databases">
        <title>The complete chromosome of genome of Turneriella parva DSM 21527.</title>
        <authorList>
            <consortium name="US DOE Joint Genome Institute (JGI-PGF)"/>
            <person name="Lucas S."/>
            <person name="Han J."/>
            <person name="Lapidus A."/>
            <person name="Bruce D."/>
            <person name="Goodwin L."/>
            <person name="Pitluck S."/>
            <person name="Peters L."/>
            <person name="Kyrpides N."/>
            <person name="Mavromatis K."/>
            <person name="Ivanova N."/>
            <person name="Mikhailova N."/>
            <person name="Chertkov O."/>
            <person name="Detter J.C."/>
            <person name="Tapia R."/>
            <person name="Han C."/>
            <person name="Land M."/>
            <person name="Hauser L."/>
            <person name="Markowitz V."/>
            <person name="Cheng J.-F."/>
            <person name="Hugenholtz P."/>
            <person name="Woyke T."/>
            <person name="Wu D."/>
            <person name="Gronow S."/>
            <person name="Wellnitz S."/>
            <person name="Brambilla E."/>
            <person name="Klenk H.-P."/>
            <person name="Eisen J.A."/>
        </authorList>
    </citation>
    <scope>NUCLEOTIDE SEQUENCE [LARGE SCALE GENOMIC DNA]</scope>
    <source>
        <strain evidence="2">ATCC BAA-1111 / DSM 21527 / NCTC 11395 / H</strain>
    </source>
</reference>
<dbReference type="InterPro" id="IPR001451">
    <property type="entry name" value="Hexapep"/>
</dbReference>
<dbReference type="PANTHER" id="PTHR13061">
    <property type="entry name" value="DYNACTIN SUBUNIT P25"/>
    <property type="match status" value="1"/>
</dbReference>
<dbReference type="CDD" id="cd04645">
    <property type="entry name" value="LbH_gamma_CA_like"/>
    <property type="match status" value="1"/>
</dbReference>
<dbReference type="InterPro" id="IPR050484">
    <property type="entry name" value="Transf_Hexapept/Carb_Anhydrase"/>
</dbReference>
<sequence length="174" mass="18549">MILSFKEVAPKIAASAYVAPGAVVLGDVEIGERSSIWYGCVVRGDVHSIRIGSDTNIQDASVVHVTGGKFATTIGNRVTIGHRVLLHGCTLQDDSFVGMGATLLDGVVVEPLGFVAAGALVPPGFIVRSGWLALGSPAKLVRELREEERAMIERTWRGYVTNAELHRTAAKEVK</sequence>
<protein>
    <submittedName>
        <fullName evidence="1">Transferase hexapeptide repeat containing protein</fullName>
    </submittedName>
</protein>
<organism evidence="1 2">
    <name type="scientific">Turneriella parva (strain ATCC BAA-1111 / DSM 21527 / NCTC 11395 / H)</name>
    <name type="common">Leptospira parva</name>
    <dbReference type="NCBI Taxonomy" id="869212"/>
    <lineage>
        <taxon>Bacteria</taxon>
        <taxon>Pseudomonadati</taxon>
        <taxon>Spirochaetota</taxon>
        <taxon>Spirochaetia</taxon>
        <taxon>Leptospirales</taxon>
        <taxon>Leptospiraceae</taxon>
        <taxon>Turneriella</taxon>
    </lineage>
</organism>
<name>I4B8M6_TURPD</name>
<evidence type="ECO:0000313" key="1">
    <source>
        <dbReference type="EMBL" id="AFM13633.1"/>
    </source>
</evidence>
<dbReference type="EMBL" id="CP002959">
    <property type="protein sequence ID" value="AFM13633.1"/>
    <property type="molecule type" value="Genomic_DNA"/>
</dbReference>
<dbReference type="HOGENOM" id="CLU_064827_7_1_12"/>
<dbReference type="GO" id="GO:0016740">
    <property type="term" value="F:transferase activity"/>
    <property type="evidence" value="ECO:0007669"/>
    <property type="project" value="UniProtKB-KW"/>
</dbReference>
<dbReference type="KEGG" id="tpx:Turpa_2994"/>
<dbReference type="STRING" id="869212.Turpa_2994"/>
<gene>
    <name evidence="1" type="ordered locus">Turpa_2994</name>
</gene>
<dbReference type="Gene3D" id="2.160.10.10">
    <property type="entry name" value="Hexapeptide repeat proteins"/>
    <property type="match status" value="1"/>
</dbReference>
<keyword evidence="2" id="KW-1185">Reference proteome</keyword>
<keyword evidence="1" id="KW-0808">Transferase</keyword>
<evidence type="ECO:0000313" key="2">
    <source>
        <dbReference type="Proteomes" id="UP000006048"/>
    </source>
</evidence>
<dbReference type="PANTHER" id="PTHR13061:SF29">
    <property type="entry name" value="GAMMA CARBONIC ANHYDRASE-LIKE 1, MITOCHONDRIAL-RELATED"/>
    <property type="match status" value="1"/>
</dbReference>
<dbReference type="RefSeq" id="WP_014804134.1">
    <property type="nucleotide sequence ID" value="NC_018020.1"/>
</dbReference>
<dbReference type="InterPro" id="IPR011004">
    <property type="entry name" value="Trimer_LpxA-like_sf"/>
</dbReference>
<dbReference type="AlphaFoldDB" id="I4B8M6"/>
<dbReference type="Proteomes" id="UP000006048">
    <property type="component" value="Chromosome"/>
</dbReference>